<protein>
    <submittedName>
        <fullName evidence="1">Uncharacterized protein</fullName>
    </submittedName>
</protein>
<proteinExistence type="predicted"/>
<gene>
    <name evidence="1" type="ORF">E2605_16260</name>
</gene>
<comment type="caution">
    <text evidence="1">The sequence shown here is derived from an EMBL/GenBank/DDBJ whole genome shotgun (WGS) entry which is preliminary data.</text>
</comment>
<dbReference type="RefSeq" id="WP_026625931.1">
    <property type="nucleotide sequence ID" value="NZ_AP028867.1"/>
</dbReference>
<organism evidence="1 2">
    <name type="scientific">Dysgonomonas capnocytophagoides</name>
    <dbReference type="NCBI Taxonomy" id="45254"/>
    <lineage>
        <taxon>Bacteria</taxon>
        <taxon>Pseudomonadati</taxon>
        <taxon>Bacteroidota</taxon>
        <taxon>Bacteroidia</taxon>
        <taxon>Bacteroidales</taxon>
        <taxon>Dysgonomonadaceae</taxon>
        <taxon>Dysgonomonas</taxon>
    </lineage>
</organism>
<dbReference type="STRING" id="1121485.GCA_000426485_01981"/>
<evidence type="ECO:0000313" key="2">
    <source>
        <dbReference type="Proteomes" id="UP000297861"/>
    </source>
</evidence>
<dbReference type="AlphaFoldDB" id="A0A4Y8KYW9"/>
<accession>A0A4Y8KYW9</accession>
<sequence length="63" mass="6828">MNSISALVIVTFIIFLSLAGLGENKQTEPETGSDITGVFLYDNKLDSLVVLKYDIGLINGLRP</sequence>
<evidence type="ECO:0000313" key="1">
    <source>
        <dbReference type="EMBL" id="TFD93709.1"/>
    </source>
</evidence>
<keyword evidence="2" id="KW-1185">Reference proteome</keyword>
<name>A0A4Y8KYW9_9BACT</name>
<dbReference type="Proteomes" id="UP000297861">
    <property type="component" value="Unassembled WGS sequence"/>
</dbReference>
<reference evidence="1 2" key="1">
    <citation type="submission" date="2019-03" db="EMBL/GenBank/DDBJ databases">
        <title>San Antonio Military Medical Center submission to MRSN (WRAIR), pending publication.</title>
        <authorList>
            <person name="Blyth D.M."/>
            <person name="Mccarthy S.L."/>
            <person name="Schall S.E."/>
            <person name="Stam J.A."/>
            <person name="Ong A.C."/>
            <person name="Mcgann P.T."/>
        </authorList>
    </citation>
    <scope>NUCLEOTIDE SEQUENCE [LARGE SCALE GENOMIC DNA]</scope>
    <source>
        <strain evidence="1 2">MRSN571793</strain>
    </source>
</reference>
<dbReference type="EMBL" id="SOML01000012">
    <property type="protein sequence ID" value="TFD93709.1"/>
    <property type="molecule type" value="Genomic_DNA"/>
</dbReference>